<dbReference type="Gene3D" id="3.50.50.60">
    <property type="entry name" value="FAD/NAD(P)-binding domain"/>
    <property type="match status" value="1"/>
</dbReference>
<dbReference type="AlphaFoldDB" id="A0A2R5EZ57"/>
<dbReference type="Gene3D" id="3.30.9.10">
    <property type="entry name" value="D-Amino Acid Oxidase, subunit A, domain 2"/>
    <property type="match status" value="1"/>
</dbReference>
<reference evidence="3 4" key="1">
    <citation type="submission" date="2017-08" db="EMBL/GenBank/DDBJ databases">
        <title>Substantial Increase in Enzyme Production by Combined Drug-Resistance Mutations in Paenibacillus agaridevorans.</title>
        <authorList>
            <person name="Tanaka Y."/>
            <person name="Funane K."/>
            <person name="Hosaka T."/>
            <person name="Shiwa Y."/>
            <person name="Fujita N."/>
            <person name="Miyazaki T."/>
            <person name="Yoshikawa H."/>
            <person name="Murakami K."/>
            <person name="Kasahara K."/>
            <person name="Inaoka T."/>
            <person name="Hiraga Y."/>
            <person name="Ochi K."/>
        </authorList>
    </citation>
    <scope>NUCLEOTIDE SEQUENCE [LARGE SCALE GENOMIC DNA]</scope>
    <source>
        <strain evidence="3 4">T-3040</strain>
    </source>
</reference>
<sequence>MRHIVFTSQAYWVSKRNGTVVCGASEDVAGYETSVTEHGIGRLTRATDRFLPDLRGVKPAFGWAGLRPATPDGMPLIGAAGGEGEWLMAAGHYRNGILLSPATGRLIADLLDGEPDEKTLAGLAPFAPARFTARQGSKQATAGHIY</sequence>
<dbReference type="GO" id="GO:0016491">
    <property type="term" value="F:oxidoreductase activity"/>
    <property type="evidence" value="ECO:0007669"/>
    <property type="project" value="UniProtKB-KW"/>
</dbReference>
<evidence type="ECO:0000313" key="3">
    <source>
        <dbReference type="EMBL" id="GBG11405.1"/>
    </source>
</evidence>
<evidence type="ECO:0000313" key="4">
    <source>
        <dbReference type="Proteomes" id="UP000245202"/>
    </source>
</evidence>
<keyword evidence="4" id="KW-1185">Reference proteome</keyword>
<feature type="domain" description="FAD dependent oxidoreductase" evidence="2">
    <location>
        <begin position="9"/>
        <end position="110"/>
    </location>
</feature>
<keyword evidence="1" id="KW-0560">Oxidoreductase</keyword>
<dbReference type="EMBL" id="BDQX01000398">
    <property type="protein sequence ID" value="GBG11405.1"/>
    <property type="molecule type" value="Genomic_DNA"/>
</dbReference>
<evidence type="ECO:0000259" key="2">
    <source>
        <dbReference type="Pfam" id="PF01266"/>
    </source>
</evidence>
<dbReference type="PANTHER" id="PTHR13847">
    <property type="entry name" value="SARCOSINE DEHYDROGENASE-RELATED"/>
    <property type="match status" value="1"/>
</dbReference>
<organism evidence="3 4">
    <name type="scientific">Paenibacillus agaridevorans</name>
    <dbReference type="NCBI Taxonomy" id="171404"/>
    <lineage>
        <taxon>Bacteria</taxon>
        <taxon>Bacillati</taxon>
        <taxon>Bacillota</taxon>
        <taxon>Bacilli</taxon>
        <taxon>Bacillales</taxon>
        <taxon>Paenibacillaceae</taxon>
        <taxon>Paenibacillus</taxon>
    </lineage>
</organism>
<protein>
    <submittedName>
        <fullName evidence="3">Putative glycine oxidase ThiO</fullName>
    </submittedName>
</protein>
<comment type="caution">
    <text evidence="3">The sequence shown here is derived from an EMBL/GenBank/DDBJ whole genome shotgun (WGS) entry which is preliminary data.</text>
</comment>
<proteinExistence type="predicted"/>
<accession>A0A2R5EZ57</accession>
<dbReference type="PANTHER" id="PTHR13847:SF289">
    <property type="entry name" value="GLYCINE OXIDASE"/>
    <property type="match status" value="1"/>
</dbReference>
<dbReference type="InterPro" id="IPR006076">
    <property type="entry name" value="FAD-dep_OxRdtase"/>
</dbReference>
<dbReference type="GO" id="GO:0005737">
    <property type="term" value="C:cytoplasm"/>
    <property type="evidence" value="ECO:0007669"/>
    <property type="project" value="TreeGrafter"/>
</dbReference>
<dbReference type="SUPFAM" id="SSF51905">
    <property type="entry name" value="FAD/NAD(P)-binding domain"/>
    <property type="match status" value="1"/>
</dbReference>
<gene>
    <name evidence="3" type="ORF">PAT3040_06221</name>
</gene>
<dbReference type="SUPFAM" id="SSF54373">
    <property type="entry name" value="FAD-linked reductases, C-terminal domain"/>
    <property type="match status" value="1"/>
</dbReference>
<evidence type="ECO:0000256" key="1">
    <source>
        <dbReference type="ARBA" id="ARBA00023002"/>
    </source>
</evidence>
<dbReference type="InterPro" id="IPR036188">
    <property type="entry name" value="FAD/NAD-bd_sf"/>
</dbReference>
<dbReference type="Proteomes" id="UP000245202">
    <property type="component" value="Unassembled WGS sequence"/>
</dbReference>
<dbReference type="Pfam" id="PF01266">
    <property type="entry name" value="DAO"/>
    <property type="match status" value="1"/>
</dbReference>
<name>A0A2R5EZ57_9BACL</name>